<dbReference type="Gene3D" id="3.50.50.60">
    <property type="entry name" value="FAD/NAD(P)-binding domain"/>
    <property type="match status" value="1"/>
</dbReference>
<accession>A0A9X0LG98</accession>
<proteinExistence type="predicted"/>
<reference evidence="2 3" key="1">
    <citation type="submission" date="2015-10" db="EMBL/GenBank/DDBJ databases">
        <authorList>
            <person name="Ju K.-S."/>
            <person name="Doroghazi J.R."/>
            <person name="Metcalf W.W."/>
        </authorList>
    </citation>
    <scope>NUCLEOTIDE SEQUENCE [LARGE SCALE GENOMIC DNA]</scope>
    <source>
        <strain evidence="2 3">NRRL B-24793</strain>
    </source>
</reference>
<dbReference type="InterPro" id="IPR002938">
    <property type="entry name" value="FAD-bd"/>
</dbReference>
<sequence>MAASGRAVVIGASLGGLLAARALAESFAEVILLDRDTPPDEPVHRRGVPQGRHVHVLLDRGRQALESLFPELGAELYRLGATPVDLHGQVHWYNDGHRMLPARSDLTAFGMSRPLLEQVVRQRTVALPGVTVVPDCEVTGLLATDDHRRVTGVRLAPRDGRPSTLTADLVVDAGGRASRSPIWLTELGYPTVEQERVEVGVTYVTRRYRREAGQLEDKLGVLSNAMPGCPRYGVVAPQEGGRFAVTMAGILGEEPPVDEAGFVRYATSLAAPQVGELVRHAQPLDEPVLMRFPASVRRRYERLPRFPDGHLVFADALCSLNPVYGQGITVAAVQALLLRRLLARGGRHRLARRFFRRAARVIDAPWSIAVGTDLRFPGVTGHRTRKVRFVNAYLARLHAAAAHDVALGAAFLRVINLIDPPARLLGPGVMLRVLLGARQRPSASSMAR</sequence>
<comment type="caution">
    <text evidence="2">The sequence shown here is derived from an EMBL/GenBank/DDBJ whole genome shotgun (WGS) entry which is preliminary data.</text>
</comment>
<evidence type="ECO:0000313" key="2">
    <source>
        <dbReference type="EMBL" id="KUJ49170.1"/>
    </source>
</evidence>
<keyword evidence="2" id="KW-0503">Monooxygenase</keyword>
<evidence type="ECO:0000313" key="3">
    <source>
        <dbReference type="Proteomes" id="UP000053246"/>
    </source>
</evidence>
<dbReference type="SUPFAM" id="SSF51905">
    <property type="entry name" value="FAD/NAD(P)-binding domain"/>
    <property type="match status" value="1"/>
</dbReference>
<name>A0A9X0LG98_9ACTN</name>
<dbReference type="AlphaFoldDB" id="A0A9X0LG98"/>
<evidence type="ECO:0000259" key="1">
    <source>
        <dbReference type="Pfam" id="PF01494"/>
    </source>
</evidence>
<dbReference type="PANTHER" id="PTHR43422">
    <property type="entry name" value="THIAMINE THIAZOLE SYNTHASE"/>
    <property type="match status" value="1"/>
</dbReference>
<organism evidence="2 3">
    <name type="scientific">Micromonospora maris</name>
    <dbReference type="NCBI Taxonomy" id="1003110"/>
    <lineage>
        <taxon>Bacteria</taxon>
        <taxon>Bacillati</taxon>
        <taxon>Actinomycetota</taxon>
        <taxon>Actinomycetes</taxon>
        <taxon>Micromonosporales</taxon>
        <taxon>Micromonosporaceae</taxon>
        <taxon>Micromonospora</taxon>
    </lineage>
</organism>
<protein>
    <submittedName>
        <fullName evidence="2">Squalene monooxygenase</fullName>
    </submittedName>
</protein>
<gene>
    <name evidence="2" type="ORF">ADL17_09480</name>
</gene>
<dbReference type="InterPro" id="IPR036188">
    <property type="entry name" value="FAD/NAD-bd_sf"/>
</dbReference>
<dbReference type="Proteomes" id="UP000053246">
    <property type="component" value="Unassembled WGS sequence"/>
</dbReference>
<dbReference type="GO" id="GO:0071949">
    <property type="term" value="F:FAD binding"/>
    <property type="evidence" value="ECO:0007669"/>
    <property type="project" value="InterPro"/>
</dbReference>
<dbReference type="RefSeq" id="WP_013732590.1">
    <property type="nucleotide sequence ID" value="NZ_LMWI01000001.1"/>
</dbReference>
<keyword evidence="2" id="KW-0560">Oxidoreductase</keyword>
<dbReference type="OMA" id="SRQAWDI"/>
<dbReference type="Pfam" id="PF01494">
    <property type="entry name" value="FAD_binding_3"/>
    <property type="match status" value="1"/>
</dbReference>
<keyword evidence="3" id="KW-1185">Reference proteome</keyword>
<dbReference type="GO" id="GO:0004497">
    <property type="term" value="F:monooxygenase activity"/>
    <property type="evidence" value="ECO:0007669"/>
    <property type="project" value="UniProtKB-KW"/>
</dbReference>
<dbReference type="EMBL" id="LMWI01000001">
    <property type="protein sequence ID" value="KUJ49170.1"/>
    <property type="molecule type" value="Genomic_DNA"/>
</dbReference>
<feature type="domain" description="FAD-binding" evidence="1">
    <location>
        <begin position="8"/>
        <end position="180"/>
    </location>
</feature>
<dbReference type="PANTHER" id="PTHR43422:SF3">
    <property type="entry name" value="THIAMINE THIAZOLE SYNTHASE"/>
    <property type="match status" value="1"/>
</dbReference>